<keyword evidence="3" id="KW-0132">Cell division</keyword>
<accession>A0A644XNE0</accession>
<keyword evidence="5" id="KW-0131">Cell cycle</keyword>
<feature type="region of interest" description="Disordered" evidence="7">
    <location>
        <begin position="66"/>
        <end position="154"/>
    </location>
</feature>
<feature type="compositionally biased region" description="Low complexity" evidence="7">
    <location>
        <begin position="177"/>
        <end position="199"/>
    </location>
</feature>
<dbReference type="InterPro" id="IPR007793">
    <property type="entry name" value="DivIVA_fam"/>
</dbReference>
<dbReference type="EMBL" id="VSSQ01002809">
    <property type="protein sequence ID" value="MPM17507.1"/>
    <property type="molecule type" value="Genomic_DNA"/>
</dbReference>
<evidence type="ECO:0000256" key="1">
    <source>
        <dbReference type="ARBA" id="ARBA00004496"/>
    </source>
</evidence>
<evidence type="ECO:0000256" key="3">
    <source>
        <dbReference type="ARBA" id="ARBA00022618"/>
    </source>
</evidence>
<feature type="compositionally biased region" description="Acidic residues" evidence="7">
    <location>
        <begin position="265"/>
        <end position="277"/>
    </location>
</feature>
<dbReference type="InterPro" id="IPR019933">
    <property type="entry name" value="DivIVA_domain"/>
</dbReference>
<organism evidence="8">
    <name type="scientific">bioreactor metagenome</name>
    <dbReference type="NCBI Taxonomy" id="1076179"/>
    <lineage>
        <taxon>unclassified sequences</taxon>
        <taxon>metagenomes</taxon>
        <taxon>ecological metagenomes</taxon>
    </lineage>
</organism>
<comment type="subcellular location">
    <subcellularLocation>
        <location evidence="1">Cytoplasm</location>
    </subcellularLocation>
</comment>
<comment type="caution">
    <text evidence="8">The sequence shown here is derived from an EMBL/GenBank/DDBJ whole genome shotgun (WGS) entry which is preliminary data.</text>
</comment>
<dbReference type="NCBIfam" id="TIGR03544">
    <property type="entry name" value="DivI1A_domain"/>
    <property type="match status" value="1"/>
</dbReference>
<evidence type="ECO:0000256" key="4">
    <source>
        <dbReference type="ARBA" id="ARBA00023054"/>
    </source>
</evidence>
<evidence type="ECO:0000256" key="7">
    <source>
        <dbReference type="SAM" id="MobiDB-lite"/>
    </source>
</evidence>
<gene>
    <name evidence="8" type="ORF">SDC9_63902</name>
</gene>
<evidence type="ECO:0000256" key="2">
    <source>
        <dbReference type="ARBA" id="ARBA00022490"/>
    </source>
</evidence>
<feature type="compositionally biased region" description="Basic and acidic residues" evidence="7">
    <location>
        <begin position="86"/>
        <end position="109"/>
    </location>
</feature>
<dbReference type="GO" id="GO:0005737">
    <property type="term" value="C:cytoplasm"/>
    <property type="evidence" value="ECO:0007669"/>
    <property type="project" value="UniProtKB-SubCell"/>
</dbReference>
<feature type="coiled-coil region" evidence="6">
    <location>
        <begin position="20"/>
        <end position="47"/>
    </location>
</feature>
<dbReference type="AlphaFoldDB" id="A0A644XNE0"/>
<dbReference type="GO" id="GO:0051301">
    <property type="term" value="P:cell division"/>
    <property type="evidence" value="ECO:0007669"/>
    <property type="project" value="UniProtKB-KW"/>
</dbReference>
<proteinExistence type="predicted"/>
<keyword evidence="2" id="KW-0963">Cytoplasm</keyword>
<evidence type="ECO:0000256" key="5">
    <source>
        <dbReference type="ARBA" id="ARBA00023306"/>
    </source>
</evidence>
<feature type="region of interest" description="Disordered" evidence="7">
    <location>
        <begin position="169"/>
        <end position="286"/>
    </location>
</feature>
<evidence type="ECO:0000313" key="8">
    <source>
        <dbReference type="EMBL" id="MPM17507.1"/>
    </source>
</evidence>
<name>A0A644XNE0_9ZZZZ</name>
<protein>
    <recommendedName>
        <fullName evidence="9">Cell cycle protein GpsB</fullName>
    </recommendedName>
</protein>
<evidence type="ECO:0000256" key="6">
    <source>
        <dbReference type="SAM" id="Coils"/>
    </source>
</evidence>
<evidence type="ECO:0008006" key="9">
    <source>
        <dbReference type="Google" id="ProtNLM"/>
    </source>
</evidence>
<sequence length="286" mass="32125">MRTEDIVNKVFARSFMGYDIEQVDRFLDEVIESLERYEAEKKEMLTAMEYLLGKLEKGQKLPLSEMRKAIDSGKPAKKRVLPPDCAKPEAEPRPKADKPAVPAEPEKRARAVARQTSVSVPKQARPPKVQRVVKNGVEKEELQTPQKPAQANGEDWFDELLVNLCERERQGYTPVKPEAVPETPATEAEPLPAAEPVLASDFSPQPRAEQPKPAEQIVFKHATEEPVWQEPEAEEPQPAETAVQEQDEPAEELRKVYAAAPEQANEPDEPEQEELPEPEQPSGESE</sequence>
<dbReference type="Gene3D" id="6.10.250.660">
    <property type="match status" value="1"/>
</dbReference>
<reference evidence="8" key="1">
    <citation type="submission" date="2019-08" db="EMBL/GenBank/DDBJ databases">
        <authorList>
            <person name="Kucharzyk K."/>
            <person name="Murdoch R.W."/>
            <person name="Higgins S."/>
            <person name="Loffler F."/>
        </authorList>
    </citation>
    <scope>NUCLEOTIDE SEQUENCE</scope>
</reference>
<dbReference type="Pfam" id="PF05103">
    <property type="entry name" value="DivIVA"/>
    <property type="match status" value="1"/>
</dbReference>
<keyword evidence="4 6" id="KW-0175">Coiled coil</keyword>